<dbReference type="Proteomes" id="UP001239445">
    <property type="component" value="Unassembled WGS sequence"/>
</dbReference>
<evidence type="ECO:0000313" key="3">
    <source>
        <dbReference type="EMBL" id="KAK1758813.1"/>
    </source>
</evidence>
<evidence type="ECO:0000313" key="4">
    <source>
        <dbReference type="Proteomes" id="UP001239445"/>
    </source>
</evidence>
<keyword evidence="4" id="KW-1185">Reference proteome</keyword>
<feature type="domain" description="Heterokaryon incompatibility" evidence="2">
    <location>
        <begin position="57"/>
        <end position="202"/>
    </location>
</feature>
<evidence type="ECO:0000256" key="1">
    <source>
        <dbReference type="SAM" id="MobiDB-lite"/>
    </source>
</evidence>
<gene>
    <name evidence="3" type="ORF">QBC47DRAFT_435959</name>
</gene>
<feature type="region of interest" description="Disordered" evidence="1">
    <location>
        <begin position="432"/>
        <end position="463"/>
    </location>
</feature>
<organism evidence="3 4">
    <name type="scientific">Echria macrotheca</name>
    <dbReference type="NCBI Taxonomy" id="438768"/>
    <lineage>
        <taxon>Eukaryota</taxon>
        <taxon>Fungi</taxon>
        <taxon>Dikarya</taxon>
        <taxon>Ascomycota</taxon>
        <taxon>Pezizomycotina</taxon>
        <taxon>Sordariomycetes</taxon>
        <taxon>Sordariomycetidae</taxon>
        <taxon>Sordariales</taxon>
        <taxon>Schizotheciaceae</taxon>
        <taxon>Echria</taxon>
    </lineage>
</organism>
<dbReference type="AlphaFoldDB" id="A0AAJ0BIB0"/>
<evidence type="ECO:0000259" key="2">
    <source>
        <dbReference type="Pfam" id="PF06985"/>
    </source>
</evidence>
<dbReference type="PANTHER" id="PTHR33112:SF16">
    <property type="entry name" value="HETEROKARYON INCOMPATIBILITY DOMAIN-CONTAINING PROTEIN"/>
    <property type="match status" value="1"/>
</dbReference>
<dbReference type="Pfam" id="PF06985">
    <property type="entry name" value="HET"/>
    <property type="match status" value="1"/>
</dbReference>
<comment type="caution">
    <text evidence="3">The sequence shown here is derived from an EMBL/GenBank/DDBJ whole genome shotgun (WGS) entry which is preliminary data.</text>
</comment>
<dbReference type="PANTHER" id="PTHR33112">
    <property type="entry name" value="DOMAIN PROTEIN, PUTATIVE-RELATED"/>
    <property type="match status" value="1"/>
</dbReference>
<dbReference type="EMBL" id="MU839828">
    <property type="protein sequence ID" value="KAK1758813.1"/>
    <property type="molecule type" value="Genomic_DNA"/>
</dbReference>
<proteinExistence type="predicted"/>
<sequence>MKDCLQDCNENHATCAKLRQQLLVYRRPKYLLDLGSVHDGQICIIDTKGTRRDDVKYAILSYCWGGKQTCKTTSKNLSQRLRGFPLADLPETIRDAVNVTQTLGLGYLWVDALCIQQDIQRHLIQRELDAMPEFYATAAVVISAACAPHSDAGFLKDRDLRYHEYELPLTVMDEGWSVAGRIRLFERSSQKKREPIDMRVWTEPEKNNALCSFRFESERVAWRCRQTADADSDVDLLPPYADFINACSFDGSMFPSMLPTTPDANDEGNMRQYLQHVRDFSARQCESFGDRLVAFETSARSMATAMGWEESQYKAGLWLKDMQRELQWCRDVDGRNGSADWLRPSTTLVPSWSWASVPSAITWNDLNDLDWGRSYTLRVIKCDVELQSSSRPFSGVKGGSLLVEGYALNVFWDGQEFVHRVRFGGRKRTSSRAREQIASNSTGVPSHVQGGNMGNRTQKRGSPIRSDQLVPLEACGLSISAVWDSLLPPASQDVTCLEILDADGFSSGVILHYIGSGRFQ</sequence>
<dbReference type="InterPro" id="IPR010730">
    <property type="entry name" value="HET"/>
</dbReference>
<reference evidence="3" key="1">
    <citation type="submission" date="2023-06" db="EMBL/GenBank/DDBJ databases">
        <title>Genome-scale phylogeny and comparative genomics of the fungal order Sordariales.</title>
        <authorList>
            <consortium name="Lawrence Berkeley National Laboratory"/>
            <person name="Hensen N."/>
            <person name="Bonometti L."/>
            <person name="Westerberg I."/>
            <person name="Brannstrom I.O."/>
            <person name="Guillou S."/>
            <person name="Cros-Aarteil S."/>
            <person name="Calhoun S."/>
            <person name="Haridas S."/>
            <person name="Kuo A."/>
            <person name="Mondo S."/>
            <person name="Pangilinan J."/>
            <person name="Riley R."/>
            <person name="Labutti K."/>
            <person name="Andreopoulos B."/>
            <person name="Lipzen A."/>
            <person name="Chen C."/>
            <person name="Yanf M."/>
            <person name="Daum C."/>
            <person name="Ng V."/>
            <person name="Clum A."/>
            <person name="Steindorff A."/>
            <person name="Ohm R."/>
            <person name="Martin F."/>
            <person name="Silar P."/>
            <person name="Natvig D."/>
            <person name="Lalanne C."/>
            <person name="Gautier V."/>
            <person name="Ament-Velasquez S.L."/>
            <person name="Kruys A."/>
            <person name="Hutchinson M.I."/>
            <person name="Powell A.J."/>
            <person name="Barry K."/>
            <person name="Miller A.N."/>
            <person name="Grigoriev I.V."/>
            <person name="Debuchy R."/>
            <person name="Gladieux P."/>
            <person name="Thoren M.H."/>
            <person name="Johannesson H."/>
        </authorList>
    </citation>
    <scope>NUCLEOTIDE SEQUENCE</scope>
    <source>
        <strain evidence="3">PSN4</strain>
    </source>
</reference>
<accession>A0AAJ0BIB0</accession>
<name>A0AAJ0BIB0_9PEZI</name>
<protein>
    <submittedName>
        <fullName evidence="3">Heterokaryon incompatibility protein-domain-containing protein</fullName>
    </submittedName>
</protein>
<feature type="non-terminal residue" evidence="3">
    <location>
        <position position="520"/>
    </location>
</feature>